<dbReference type="Ensembl" id="ENSNFUT00015012165.1">
    <property type="protein sequence ID" value="ENSNFUP00015011577.1"/>
    <property type="gene ID" value="ENSNFUG00015005722.1"/>
</dbReference>
<feature type="region of interest" description="Disordered" evidence="2">
    <location>
        <begin position="1"/>
        <end position="46"/>
    </location>
</feature>
<feature type="compositionally biased region" description="Low complexity" evidence="2">
    <location>
        <begin position="24"/>
        <end position="43"/>
    </location>
</feature>
<dbReference type="Gene3D" id="3.30.70.1820">
    <property type="entry name" value="L1 transposable element, RRM domain"/>
    <property type="match status" value="1"/>
</dbReference>
<name>A0A8C6L074_NOTFU</name>
<keyword evidence="1" id="KW-0175">Coiled coil</keyword>
<protein>
    <recommendedName>
        <fullName evidence="5">L1 transposable element RRM domain-containing protein</fullName>
    </recommendedName>
</protein>
<accession>A0A8C6L074</accession>
<reference evidence="3" key="2">
    <citation type="submission" date="2025-08" db="UniProtKB">
        <authorList>
            <consortium name="Ensembl"/>
        </authorList>
    </citation>
    <scope>IDENTIFICATION</scope>
</reference>
<reference evidence="3" key="3">
    <citation type="submission" date="2025-09" db="UniProtKB">
        <authorList>
            <consortium name="Ensembl"/>
        </authorList>
    </citation>
    <scope>IDENTIFICATION</scope>
</reference>
<evidence type="ECO:0000313" key="4">
    <source>
        <dbReference type="Proteomes" id="UP000694548"/>
    </source>
</evidence>
<evidence type="ECO:0008006" key="5">
    <source>
        <dbReference type="Google" id="ProtNLM"/>
    </source>
</evidence>
<feature type="coiled-coil region" evidence="1">
    <location>
        <begin position="84"/>
        <end position="111"/>
    </location>
</feature>
<proteinExistence type="predicted"/>
<dbReference type="InterPro" id="IPR004244">
    <property type="entry name" value="Transposase_22"/>
</dbReference>
<dbReference type="GeneTree" id="ENSGT00940000160789"/>
<organism evidence="3 4">
    <name type="scientific">Nothobranchius furzeri</name>
    <name type="common">Turquoise killifish</name>
    <dbReference type="NCBI Taxonomy" id="105023"/>
    <lineage>
        <taxon>Eukaryota</taxon>
        <taxon>Metazoa</taxon>
        <taxon>Chordata</taxon>
        <taxon>Craniata</taxon>
        <taxon>Vertebrata</taxon>
        <taxon>Euteleostomi</taxon>
        <taxon>Actinopterygii</taxon>
        <taxon>Neopterygii</taxon>
        <taxon>Teleostei</taxon>
        <taxon>Neoteleostei</taxon>
        <taxon>Acanthomorphata</taxon>
        <taxon>Ovalentaria</taxon>
        <taxon>Atherinomorphae</taxon>
        <taxon>Cyprinodontiformes</taxon>
        <taxon>Nothobranchiidae</taxon>
        <taxon>Nothobranchius</taxon>
    </lineage>
</organism>
<reference evidence="3" key="1">
    <citation type="submission" date="2014-08" db="EMBL/GenBank/DDBJ databases">
        <authorList>
            <person name="Senf B."/>
            <person name="Petzold A."/>
            <person name="Downie B.R."/>
            <person name="Koch P."/>
            <person name="Platzer M."/>
        </authorList>
    </citation>
    <scope>NUCLEOTIDE SEQUENCE [LARGE SCALE GENOMIC DNA]</scope>
    <source>
        <strain evidence="3">GRZ</strain>
    </source>
</reference>
<dbReference type="AlphaFoldDB" id="A0A8C6L074"/>
<feature type="compositionally biased region" description="Polar residues" evidence="2">
    <location>
        <begin position="1"/>
        <end position="23"/>
    </location>
</feature>
<evidence type="ECO:0000256" key="2">
    <source>
        <dbReference type="SAM" id="MobiDB-lite"/>
    </source>
</evidence>
<dbReference type="PANTHER" id="PTHR11505">
    <property type="entry name" value="L1 TRANSPOSABLE ELEMENT-RELATED"/>
    <property type="match status" value="1"/>
</dbReference>
<dbReference type="Proteomes" id="UP000694548">
    <property type="component" value="Chromosome sgr10"/>
</dbReference>
<sequence length="319" mass="36271">MKGRRTTTGIRKQAKMSKTQGTTASENEAAAAPSHASDLALSPGGAESTELNTVTVGVLKAIEDMRTDLNGDNSRLKQHFIQLRQELSGKLDNISMEVQGLSRRMEKAETRVTQVESWAEEATEALCKCLRHQEKLQLKVLDLQSRSRRNKIRVFGVPEREEGESASKFIESLLWKKLQLPETFELKIQRAHRALASKPPPGAPPRTIIVNFLEFSTKETILREIWKKGKIQEGTAVVQCIAIKKTLKEKGIRFQTPFTNMKIHWESGMRTYSSAQEANKELMRRRLQVDEPPAMTVRESDAGLRFWERLGWKRVLTTF</sequence>
<evidence type="ECO:0000256" key="1">
    <source>
        <dbReference type="SAM" id="Coils"/>
    </source>
</evidence>
<keyword evidence="4" id="KW-1185">Reference proteome</keyword>
<evidence type="ECO:0000313" key="3">
    <source>
        <dbReference type="Ensembl" id="ENSNFUP00015011577.1"/>
    </source>
</evidence>